<accession>A0A8S2X5T0</accession>
<dbReference type="EMBL" id="CAJNOK010062892">
    <property type="protein sequence ID" value="CAF1642365.1"/>
    <property type="molecule type" value="Genomic_DNA"/>
</dbReference>
<protein>
    <submittedName>
        <fullName evidence="2">Uncharacterized protein</fullName>
    </submittedName>
</protein>
<evidence type="ECO:0000313" key="2">
    <source>
        <dbReference type="EMBL" id="CAF4480069.1"/>
    </source>
</evidence>
<organism evidence="2 3">
    <name type="scientific">Didymodactylos carnosus</name>
    <dbReference type="NCBI Taxonomy" id="1234261"/>
    <lineage>
        <taxon>Eukaryota</taxon>
        <taxon>Metazoa</taxon>
        <taxon>Spiralia</taxon>
        <taxon>Gnathifera</taxon>
        <taxon>Rotifera</taxon>
        <taxon>Eurotatoria</taxon>
        <taxon>Bdelloidea</taxon>
        <taxon>Philodinida</taxon>
        <taxon>Philodinidae</taxon>
        <taxon>Didymodactylos</taxon>
    </lineage>
</organism>
<evidence type="ECO:0000313" key="1">
    <source>
        <dbReference type="EMBL" id="CAF1642365.1"/>
    </source>
</evidence>
<reference evidence="2" key="1">
    <citation type="submission" date="2021-02" db="EMBL/GenBank/DDBJ databases">
        <authorList>
            <person name="Nowell W R."/>
        </authorList>
    </citation>
    <scope>NUCLEOTIDE SEQUENCE</scope>
</reference>
<dbReference type="EMBL" id="CAJOBA010089960">
    <property type="protein sequence ID" value="CAF4480069.1"/>
    <property type="molecule type" value="Genomic_DNA"/>
</dbReference>
<gene>
    <name evidence="1" type="ORF">OVA965_LOCUS44354</name>
    <name evidence="2" type="ORF">TMI583_LOCUS47107</name>
</gene>
<name>A0A8S2X5T0_9BILA</name>
<dbReference type="Proteomes" id="UP000682733">
    <property type="component" value="Unassembled WGS sequence"/>
</dbReference>
<dbReference type="Proteomes" id="UP000677228">
    <property type="component" value="Unassembled WGS sequence"/>
</dbReference>
<evidence type="ECO:0000313" key="3">
    <source>
        <dbReference type="Proteomes" id="UP000682733"/>
    </source>
</evidence>
<sequence>MTGEVMAIVGVQKEPVLSLEKKTAIYKKYYFNARILSLNPPQSDKDDEFRKNVYVDLYNELNAVVHFIGKYTLNWP</sequence>
<proteinExistence type="predicted"/>
<dbReference type="AlphaFoldDB" id="A0A8S2X5T0"/>
<comment type="caution">
    <text evidence="2">The sequence shown here is derived from an EMBL/GenBank/DDBJ whole genome shotgun (WGS) entry which is preliminary data.</text>
</comment>